<dbReference type="InterPro" id="IPR001460">
    <property type="entry name" value="PCN-bd_Tpept"/>
</dbReference>
<accession>A0A2G6E2Y3</accession>
<dbReference type="CDD" id="cd00060">
    <property type="entry name" value="FHA"/>
    <property type="match status" value="1"/>
</dbReference>
<dbReference type="GO" id="GO:0071555">
    <property type="term" value="P:cell wall organization"/>
    <property type="evidence" value="ECO:0007669"/>
    <property type="project" value="TreeGrafter"/>
</dbReference>
<dbReference type="SUPFAM" id="SSF56519">
    <property type="entry name" value="Penicillin binding protein dimerisation domain"/>
    <property type="match status" value="1"/>
</dbReference>
<keyword evidence="1" id="KW-0812">Transmembrane</keyword>
<evidence type="ECO:0000313" key="3">
    <source>
        <dbReference type="EMBL" id="PID56449.1"/>
    </source>
</evidence>
<dbReference type="GO" id="GO:0071972">
    <property type="term" value="F:peptidoglycan L,D-transpeptidase activity"/>
    <property type="evidence" value="ECO:0007669"/>
    <property type="project" value="TreeGrafter"/>
</dbReference>
<comment type="caution">
    <text evidence="3">The sequence shown here is derived from an EMBL/GenBank/DDBJ whole genome shotgun (WGS) entry which is preliminary data.</text>
</comment>
<gene>
    <name evidence="3" type="ORF">CSB45_11395</name>
</gene>
<dbReference type="GO" id="GO:0005886">
    <property type="term" value="C:plasma membrane"/>
    <property type="evidence" value="ECO:0007669"/>
    <property type="project" value="TreeGrafter"/>
</dbReference>
<dbReference type="InterPro" id="IPR050515">
    <property type="entry name" value="Beta-lactam/transpept"/>
</dbReference>
<dbReference type="Pfam" id="PF00905">
    <property type="entry name" value="Transpeptidase"/>
    <property type="match status" value="1"/>
</dbReference>
<proteinExistence type="predicted"/>
<protein>
    <recommendedName>
        <fullName evidence="2">Penicillin-binding protein transpeptidase domain-containing protein</fullName>
    </recommendedName>
</protein>
<dbReference type="Proteomes" id="UP000229740">
    <property type="component" value="Unassembled WGS sequence"/>
</dbReference>
<evidence type="ECO:0000256" key="1">
    <source>
        <dbReference type="SAM" id="Phobius"/>
    </source>
</evidence>
<dbReference type="PANTHER" id="PTHR30627">
    <property type="entry name" value="PEPTIDOGLYCAN D,D-TRANSPEPTIDASE"/>
    <property type="match status" value="1"/>
</dbReference>
<dbReference type="GO" id="GO:0008658">
    <property type="term" value="F:penicillin binding"/>
    <property type="evidence" value="ECO:0007669"/>
    <property type="project" value="InterPro"/>
</dbReference>
<sequence length="993" mass="112939">MKQLLRIEHWCIQKCKFDRMTNNLIWLAVLLLIPISALGLWILRIHDRSDRRFFINYDSCCSGITAEIFYKDARFYCRPLTDRLLLNFAPITQTTEIHENDQLVIGHTIFQVRQLDGWTPNLRTIGYYATDRDLEQGLSVGRSFQLEELNAWQRNTIIVKDKRLDPVHFTMIREPGPRYRIRNAGSKGLSVPADGEALHKGDPAWTHVTGEVVLRAGQRLKAAGSIFELNPIASQEALALKIIRGRRPSFTLSRQAATVIGGVGMVPKHYIPDYLVDEEFLEYARQAIEQGLLYLDDPREWQGGPRIAVKGFDRAARLVPAAFQKLSEKERFLLHRLFRFYEQAGAELRWRRPFNSGAEDSYRFYPDRIENFVLDLDKNQIKNIYQYAAHLTNPHIIAEEVAAVRGKIYDRDRHSHARVLAYLDPDAAPVAELLLLPQSHLDGGQVFNTRIRPDSTLYVADTYTFQDGARLSYRAGRATLKIGEKLYELHDGREFTSGIYTFRYRAPGKGILAHNVTDKHGVRHRHYPLGSRLAHTVGYSFSKSRLKGNLEKVFDTVLLGWEKKRPWWSIERTKERVAGNNLILTIDDDLQKVVYAELLKKLNALNARFRTDRFKGAAIVLSRDGDIMASASIPSYNPNDVRSIMAALDESEDDHWNSRYINRATHKSFPPGSTMKVIMSTIALDNKEQFLWPIGDGHYFIKNGQGVFSCNGVLGSFRGLSFGKYAIPDFGGSAHGRLTLDTALTKSCNNSFAFLALSAGWRMIQQYAERYGFNQQFDFLPYAMFKDDPVLVSGIKRDVHDPLASLKSRVPTPKDRLKLPQLGRMGIGQWEILTTPLQMATVAMTVGNHGLRPYPHIVAGIESPRNGDQKMLPYPKKVRSFAPNVMGELFPMMQHVVQKGSAVRLTRSTAKYYSLKDHVAGKTGTAEVEDRNRRKQNVVWFISFAPVENPQMGLAVMIERGRIISGEAVEVARGIWEKAVLLYPEWFPTEVGE</sequence>
<organism evidence="3 4">
    <name type="scientific">candidate division KSB3 bacterium</name>
    <dbReference type="NCBI Taxonomy" id="2044937"/>
    <lineage>
        <taxon>Bacteria</taxon>
        <taxon>candidate division KSB3</taxon>
    </lineage>
</organism>
<name>A0A2G6E2Y3_9BACT</name>
<dbReference type="EMBL" id="PDPS01000034">
    <property type="protein sequence ID" value="PID56449.1"/>
    <property type="molecule type" value="Genomic_DNA"/>
</dbReference>
<dbReference type="Gene3D" id="3.40.710.10">
    <property type="entry name" value="DD-peptidase/beta-lactamase superfamily"/>
    <property type="match status" value="1"/>
</dbReference>
<reference evidence="3 4" key="1">
    <citation type="submission" date="2017-10" db="EMBL/GenBank/DDBJ databases">
        <title>Novel microbial diversity and functional potential in the marine mammal oral microbiome.</title>
        <authorList>
            <person name="Dudek N.K."/>
            <person name="Sun C.L."/>
            <person name="Burstein D."/>
            <person name="Kantor R.S."/>
            <person name="Aliaga Goltsman D.S."/>
            <person name="Bik E.M."/>
            <person name="Thomas B.C."/>
            <person name="Banfield J.F."/>
            <person name="Relman D.A."/>
        </authorList>
    </citation>
    <scope>NUCLEOTIDE SEQUENCE [LARGE SCALE GENOMIC DNA]</scope>
    <source>
        <strain evidence="3">DOLZORAL124_49_17</strain>
    </source>
</reference>
<dbReference type="InterPro" id="IPR012338">
    <property type="entry name" value="Beta-lactam/transpept-like"/>
</dbReference>
<evidence type="ECO:0000313" key="4">
    <source>
        <dbReference type="Proteomes" id="UP000229740"/>
    </source>
</evidence>
<dbReference type="InterPro" id="IPR036138">
    <property type="entry name" value="PBP_dimer_sf"/>
</dbReference>
<dbReference type="PANTHER" id="PTHR30627:SF24">
    <property type="entry name" value="PENICILLIN-BINDING PROTEIN 4B"/>
    <property type="match status" value="1"/>
</dbReference>
<dbReference type="Gene3D" id="3.90.1310.10">
    <property type="entry name" value="Penicillin-binding protein 2a (Domain 2)"/>
    <property type="match status" value="1"/>
</dbReference>
<evidence type="ECO:0000259" key="2">
    <source>
        <dbReference type="Pfam" id="PF00905"/>
    </source>
</evidence>
<dbReference type="AlphaFoldDB" id="A0A2G6E2Y3"/>
<keyword evidence="1" id="KW-0472">Membrane</keyword>
<keyword evidence="1" id="KW-1133">Transmembrane helix</keyword>
<feature type="transmembrane region" description="Helical" evidence="1">
    <location>
        <begin position="24"/>
        <end position="43"/>
    </location>
</feature>
<feature type="domain" description="Penicillin-binding protein transpeptidase" evidence="2">
    <location>
        <begin position="619"/>
        <end position="962"/>
    </location>
</feature>
<dbReference type="SUPFAM" id="SSF56601">
    <property type="entry name" value="beta-lactamase/transpeptidase-like"/>
    <property type="match status" value="1"/>
</dbReference>